<feature type="compositionally biased region" description="Basic residues" evidence="1">
    <location>
        <begin position="124"/>
        <end position="136"/>
    </location>
</feature>
<name>A0A164WR39_9AGAM</name>
<feature type="compositionally biased region" description="Low complexity" evidence="1">
    <location>
        <begin position="77"/>
        <end position="94"/>
    </location>
</feature>
<dbReference type="AlphaFoldDB" id="A0A164WR39"/>
<dbReference type="Proteomes" id="UP000076722">
    <property type="component" value="Unassembled WGS sequence"/>
</dbReference>
<proteinExistence type="predicted"/>
<feature type="compositionally biased region" description="Pro residues" evidence="1">
    <location>
        <begin position="216"/>
        <end position="228"/>
    </location>
</feature>
<keyword evidence="3" id="KW-1185">Reference proteome</keyword>
<evidence type="ECO:0000313" key="2">
    <source>
        <dbReference type="EMBL" id="KZS95278.1"/>
    </source>
</evidence>
<feature type="region of interest" description="Disordered" evidence="1">
    <location>
        <begin position="200"/>
        <end position="261"/>
    </location>
</feature>
<sequence length="277" mass="29953">MATSRPQPPVALPPIRTLLENDPDVEQEQVAVPRRSKPRVKPIPHRRHRSRSRDQDIPSPVAINPFSYPYPPRQTHSPSPSSSASASATDSSYPGSPLSSTTSPDLATQRAAHWVSNISLSSHSSHHQNTHYRPRHAYYSQSTFPSHSAPTSPSVPNPPPFFPGPLDTSPRLQNAASRKYNMNTSSVVAPAVPAAHIAAVPAPSSSARRKSTIKAPKPPTTIPDPRPYPSSGRVVSDAPTGSGNNTEPSPTTPIYSSGPTRVPRRLWELPLFLPKDD</sequence>
<organism evidence="2 3">
    <name type="scientific">Sistotremastrum niveocremeum HHB9708</name>
    <dbReference type="NCBI Taxonomy" id="1314777"/>
    <lineage>
        <taxon>Eukaryota</taxon>
        <taxon>Fungi</taxon>
        <taxon>Dikarya</taxon>
        <taxon>Basidiomycota</taxon>
        <taxon>Agaricomycotina</taxon>
        <taxon>Agaricomycetes</taxon>
        <taxon>Sistotremastrales</taxon>
        <taxon>Sistotremastraceae</taxon>
        <taxon>Sertulicium</taxon>
        <taxon>Sertulicium niveocremeum</taxon>
    </lineage>
</organism>
<feature type="compositionally biased region" description="Pro residues" evidence="1">
    <location>
        <begin position="153"/>
        <end position="163"/>
    </location>
</feature>
<evidence type="ECO:0000313" key="3">
    <source>
        <dbReference type="Proteomes" id="UP000076722"/>
    </source>
</evidence>
<dbReference type="EMBL" id="KV419402">
    <property type="protein sequence ID" value="KZS95278.1"/>
    <property type="molecule type" value="Genomic_DNA"/>
</dbReference>
<feature type="compositionally biased region" description="Basic residues" evidence="1">
    <location>
        <begin position="34"/>
        <end position="51"/>
    </location>
</feature>
<feature type="compositionally biased region" description="Pro residues" evidence="1">
    <location>
        <begin position="1"/>
        <end position="12"/>
    </location>
</feature>
<gene>
    <name evidence="2" type="ORF">SISNIDRAFT_361051</name>
</gene>
<feature type="region of interest" description="Disordered" evidence="1">
    <location>
        <begin position="1"/>
        <end position="178"/>
    </location>
</feature>
<accession>A0A164WR39</accession>
<feature type="compositionally biased region" description="Polar residues" evidence="1">
    <location>
        <begin position="97"/>
        <end position="106"/>
    </location>
</feature>
<evidence type="ECO:0000256" key="1">
    <source>
        <dbReference type="SAM" id="MobiDB-lite"/>
    </source>
</evidence>
<feature type="compositionally biased region" description="Polar residues" evidence="1">
    <location>
        <begin position="239"/>
        <end position="259"/>
    </location>
</feature>
<reference evidence="2 3" key="1">
    <citation type="journal article" date="2016" name="Mol. Biol. Evol.">
        <title>Comparative Genomics of Early-Diverging Mushroom-Forming Fungi Provides Insights into the Origins of Lignocellulose Decay Capabilities.</title>
        <authorList>
            <person name="Nagy L.G."/>
            <person name="Riley R."/>
            <person name="Tritt A."/>
            <person name="Adam C."/>
            <person name="Daum C."/>
            <person name="Floudas D."/>
            <person name="Sun H."/>
            <person name="Yadav J.S."/>
            <person name="Pangilinan J."/>
            <person name="Larsson K.H."/>
            <person name="Matsuura K."/>
            <person name="Barry K."/>
            <person name="Labutti K."/>
            <person name="Kuo R."/>
            <person name="Ohm R.A."/>
            <person name="Bhattacharya S.S."/>
            <person name="Shirouzu T."/>
            <person name="Yoshinaga Y."/>
            <person name="Martin F.M."/>
            <person name="Grigoriev I.V."/>
            <person name="Hibbett D.S."/>
        </authorList>
    </citation>
    <scope>NUCLEOTIDE SEQUENCE [LARGE SCALE GENOMIC DNA]</scope>
    <source>
        <strain evidence="2 3">HHB9708</strain>
    </source>
</reference>
<protein>
    <submittedName>
        <fullName evidence="2">Uncharacterized protein</fullName>
    </submittedName>
</protein>